<evidence type="ECO:0000313" key="2">
    <source>
        <dbReference type="Proteomes" id="UP000024635"/>
    </source>
</evidence>
<gene>
    <name evidence="1" type="primary">Acey_s0070.g473</name>
    <name evidence="1" type="ORF">Y032_0070g473</name>
</gene>
<evidence type="ECO:0000313" key="1">
    <source>
        <dbReference type="EMBL" id="EYC07513.1"/>
    </source>
</evidence>
<dbReference type="AlphaFoldDB" id="A0A016TYW8"/>
<reference evidence="2" key="1">
    <citation type="journal article" date="2015" name="Nat. Genet.">
        <title>The genome and transcriptome of the zoonotic hookworm Ancylostoma ceylanicum identify infection-specific gene families.</title>
        <authorList>
            <person name="Schwarz E.M."/>
            <person name="Hu Y."/>
            <person name="Antoshechkin I."/>
            <person name="Miller M.M."/>
            <person name="Sternberg P.W."/>
            <person name="Aroian R.V."/>
        </authorList>
    </citation>
    <scope>NUCLEOTIDE SEQUENCE</scope>
    <source>
        <strain evidence="2">HY135</strain>
    </source>
</reference>
<comment type="caution">
    <text evidence="1">The sequence shown here is derived from an EMBL/GenBank/DDBJ whole genome shotgun (WGS) entry which is preliminary data.</text>
</comment>
<organism evidence="1 2">
    <name type="scientific">Ancylostoma ceylanicum</name>
    <dbReference type="NCBI Taxonomy" id="53326"/>
    <lineage>
        <taxon>Eukaryota</taxon>
        <taxon>Metazoa</taxon>
        <taxon>Ecdysozoa</taxon>
        <taxon>Nematoda</taxon>
        <taxon>Chromadorea</taxon>
        <taxon>Rhabditida</taxon>
        <taxon>Rhabditina</taxon>
        <taxon>Rhabditomorpha</taxon>
        <taxon>Strongyloidea</taxon>
        <taxon>Ancylostomatidae</taxon>
        <taxon>Ancylostomatinae</taxon>
        <taxon>Ancylostoma</taxon>
    </lineage>
</organism>
<proteinExistence type="predicted"/>
<accession>A0A016TYW8</accession>
<name>A0A016TYW8_9BILA</name>
<sequence>MVMVVAMMVMTNESMDHSTNETTAMTVMMMMVVHNYHLEAYYRLNGPAYWAIYTRCVHQSHVRRIHTFEEGFPCRPITAAKNKRA</sequence>
<dbReference type="EMBL" id="JARK01001406">
    <property type="protein sequence ID" value="EYC07513.1"/>
    <property type="molecule type" value="Genomic_DNA"/>
</dbReference>
<protein>
    <submittedName>
        <fullName evidence="1">Uncharacterized protein</fullName>
    </submittedName>
</protein>
<dbReference type="Proteomes" id="UP000024635">
    <property type="component" value="Unassembled WGS sequence"/>
</dbReference>
<keyword evidence="2" id="KW-1185">Reference proteome</keyword>